<dbReference type="SUPFAM" id="SSF48403">
    <property type="entry name" value="Ankyrin repeat"/>
    <property type="match status" value="1"/>
</dbReference>
<protein>
    <recommendedName>
        <fullName evidence="4">Ankyrin repeat-containing protein</fullName>
    </recommendedName>
</protein>
<sequence length="2415" mass="284186">MKDFEYFLAIKNDNISVVLRNYPSFKDTRSANPPGLSSLLYAAHENATDCIRFLKDIEAHLRTEKDIVLTVTAISQDTRYTLGKGSTALMIAILRNADSAIKELIHLQIGNRNSYGMTSISFAGLCCSSQPSFEILQNEDYLLEELPLQELGDSALISILCYFGQLKGLNFLKNKIETKMFSEPVQQLIFRQLTLNVSKTENLVNLALTPMKYEKFNTTQETKVHCANITFSLTQIALDHIIQTQNKNLFADVVAHWRKLKVISTQFGNLEFRTENDIILEQFKNQNLATQALLKDEEDIIRYNKLDMIKDQKEAKIDQLKYRRRLRIQLELALFSANKCGVQFRKLRNIWFQCNDLDHINIYKKQFRRVLCDEKNEKNGLVLAQIAVIYNNLDVLKLILDEEFCINLPMNISIKTEFGDCVVPKGSNLLQIAVIVNSEKCAEYLLQNALKYRFLGHLTSTGETTFEVSLRSKGTSGNAVLDDEYYIQNEMLLDTGGDSIMMKSVKYNNVHMLLKWENLVLRIEFAVKIFEMCLKRDTNGYSLIDLCQSEEANFVIQELSKHSIQFVVDNYLYNDGYWRELLEKYLGEQFEPFLIIQMKNQRLYELNLDKFLRNSKSLLVQRDYYNYDKDQTVELILTNDEFDLDEFQENRINIIMNLNKNLIFSILEGSPLLKSETNDQKQYIQDVQMEQEIQNIYDEKLVNCYEFLMRQDNRQTNYANHIYNGFYPVHYAIYQQNNLNLKNILNQQLFCRTKATHYLQALGLGEDQGLVLHSHSSTLQLLLISGKIEEFCYIIKNIIHILLKIPFHQYQSEELLYLDLIIDTNQGGISLLDLMALLEYTDSFASCIKAILQLFVYKDKKYSIYFNNTFKFIVQSNNIKLLGQLQNVFSSDISEINLIHICIVFINQLNLILSDQKYQDIITQECQRKLIQLYKQCVTYMIRINKLEMIKDQIINDILDQCLSDISILRTGKYYNNPQNISFCKINNIPDKKDLSFLNETIQPIQKSSFYSSIQQNSFKQILNCQKKYINQVELRDTNYVNIFNGFNALAYAIMNNSYEMMIQLFDDYKYQKLATQVIIYSGSEYYVFSGSFNILIVSIITQSEKIFNYIVGKMKSDSKLQQILLSEQNEQILTRLAAQRQFIPVFKVNMILTHELQQEQQFIQNFPQTKCCIFDILESQSNEVLQLLISFLVNKTENMKLIESFYIAISRRVNFLTPIDYIKSFKTQIVQLLFNIAEQSIYWLIQQDSEFCQQILKGYYFDDEDLINDKLALYKNITSQQNNQLTNIKENYFIVDQPSIVFFDYDKFVLNNQLNISTRIRYSQTDILIQQLPKTPIIEKYDTYFTFKIYKGFTQLHYAIVFDKTDLAQYFLSFIGNVHTAYPTIYQNKEQFYYLPAGTSALHLSIIHQKMQLTKLILNFYILLWFNVELNANVILQQSNYIKFDQKIESQKEKVQYFFIKNNSMPQFDYPLTLCALQSELMLPINFIHAELQTMLENDRENDIANIIFACIYYKNLQYLMIIYNILKDINEIVFMKSFCYLKKQKFVIKYNIIQQIRAINKDDSSTFGITKNIQEFIFQKIAQLNTKLVSENKFTSFPNIQNLYGIQSDKIYQSLVNEYDIYKSPCVLHKQYPPNFIIINQIYKVNKHQAIFVDSTQNQLCFQVFFQQQSNYQSDWFDRVKQDDTYVIIHHLQKLLKSYDKRATITAQSIFYGWAGIHYAVFFESYQIIQYLAKFEADLLTQCDQLVIFKNQIYFVPKNSNAFQLAIIIRNNTVLDILISQSTKIQKQFLITTECNYLEMMQVTGMFNEEIAQQQNFDSINMEEFLSKAIKMNNQRLVQYIFDNYIQQDFFYIYVIKLIQSDVLPPEHCMNKTQLFILDIFPLIDRETYQKLDKFKEQLEEIYGIQKFNDYLEDYRVGANNIKSLTTNEKIKKINNYEPEENYNLVKNEWFDACKTGDMATVLRLKQFNSIDRRDSYYKINQYNGFSGIHYALLNKQKDIINFLLKYEFYQQIQSYNIVNVNNQAYLISKGTTVVQLGIITQQINDIIQDSSLKSQRLLNKYENLQYYIIADLFPQDFGKILAICNDNFISQIFENKSYNFVSQLIKFIEDEKLTQDIIKLIQYIFQSCSQMDYLFTIALECCNSNINIKSVQNAVSILRFDKFSNYMKGTRQMQNTCLKIYNFESIVKNKFKINNFDCNINVVEDVFFDSIPKNDVDKSMNLYSKNMLKIDSRSTSNLTINGFNCLFYAVYYANDKLTHYFSQESQNYRTLHDIILPNGIFLSMHTSITTLCILMKYQYGFNLLSKLPYLDSRGYNFVCFSYIFQFKEDIAIKYIQSLSLRKIFKLIQLSRSKELAVYVTENFSPKQICGLFIDDLGNDFVGKWFRTGWIWQDQKVRIESRQGVRQLLISKD</sequence>
<dbReference type="InterPro" id="IPR052457">
    <property type="entry name" value="Ankyrin-DD_containing_protein"/>
</dbReference>
<dbReference type="SMART" id="SM00248">
    <property type="entry name" value="ANK"/>
    <property type="match status" value="12"/>
</dbReference>
<reference evidence="2" key="2">
    <citation type="submission" date="2020-12" db="EMBL/GenBank/DDBJ databases">
        <title>New Spironucleus salmonicida genome in near-complete chromosomes.</title>
        <authorList>
            <person name="Xu F."/>
            <person name="Kurt Z."/>
            <person name="Jimenez-Gonzalez A."/>
            <person name="Astvaldsson A."/>
            <person name="Andersson J.O."/>
            <person name="Svard S.G."/>
        </authorList>
    </citation>
    <scope>NUCLEOTIDE SEQUENCE</scope>
    <source>
        <strain evidence="2">ATCC 50377</strain>
    </source>
</reference>
<dbReference type="EMBL" id="AUWU02000008">
    <property type="protein sequence ID" value="KAH0570025.1"/>
    <property type="molecule type" value="Genomic_DNA"/>
</dbReference>
<dbReference type="EMBL" id="KI546159">
    <property type="protein sequence ID" value="EST42557.1"/>
    <property type="molecule type" value="Genomic_DNA"/>
</dbReference>
<dbReference type="PANTHER" id="PTHR24125">
    <property type="entry name" value="ANKYRIN REPEAT AND DEATH DOMAIN-CONTAINING PROTEIN"/>
    <property type="match status" value="1"/>
</dbReference>
<evidence type="ECO:0000313" key="2">
    <source>
        <dbReference type="EMBL" id="KAH0570025.1"/>
    </source>
</evidence>
<evidence type="ECO:0000313" key="3">
    <source>
        <dbReference type="Proteomes" id="UP000018208"/>
    </source>
</evidence>
<keyword evidence="3" id="KW-1185">Reference proteome</keyword>
<name>V6LDJ7_9EUKA</name>
<reference evidence="1 2" key="1">
    <citation type="journal article" date="2014" name="PLoS Genet.">
        <title>The Genome of Spironucleus salmonicida Highlights a Fish Pathogen Adapted to Fluctuating Environments.</title>
        <authorList>
            <person name="Xu F."/>
            <person name="Jerlstrom-Hultqvist J."/>
            <person name="Einarsson E."/>
            <person name="Astvaldsson A."/>
            <person name="Svard S.G."/>
            <person name="Andersson J.O."/>
        </authorList>
    </citation>
    <scope>NUCLEOTIDE SEQUENCE</scope>
    <source>
        <strain evidence="2">ATCC 50377</strain>
    </source>
</reference>
<gene>
    <name evidence="1" type="ORF">SS50377_17872</name>
    <name evidence="2" type="ORF">SS50377_27999</name>
</gene>
<dbReference type="PANTHER" id="PTHR24125:SF5">
    <property type="entry name" value="ANKYRIN REPEAT PROTEIN"/>
    <property type="match status" value="1"/>
</dbReference>
<accession>V6LDJ7</accession>
<organism evidence="1">
    <name type="scientific">Spironucleus salmonicida</name>
    <dbReference type="NCBI Taxonomy" id="348837"/>
    <lineage>
        <taxon>Eukaryota</taxon>
        <taxon>Metamonada</taxon>
        <taxon>Diplomonadida</taxon>
        <taxon>Hexamitidae</taxon>
        <taxon>Hexamitinae</taxon>
        <taxon>Spironucleus</taxon>
    </lineage>
</organism>
<proteinExistence type="predicted"/>
<dbReference type="VEuPathDB" id="GiardiaDB:SS50377_27999"/>
<evidence type="ECO:0008006" key="4">
    <source>
        <dbReference type="Google" id="ProtNLM"/>
    </source>
</evidence>
<dbReference type="Proteomes" id="UP000018208">
    <property type="component" value="Unassembled WGS sequence"/>
</dbReference>
<dbReference type="InterPro" id="IPR036770">
    <property type="entry name" value="Ankyrin_rpt-contain_sf"/>
</dbReference>
<dbReference type="InterPro" id="IPR002110">
    <property type="entry name" value="Ankyrin_rpt"/>
</dbReference>
<evidence type="ECO:0000313" key="1">
    <source>
        <dbReference type="EMBL" id="EST42557.1"/>
    </source>
</evidence>